<evidence type="ECO:0000313" key="13">
    <source>
        <dbReference type="Proteomes" id="UP000695000"/>
    </source>
</evidence>
<evidence type="ECO:0000256" key="5">
    <source>
        <dbReference type="ARBA" id="ARBA00016287"/>
    </source>
</evidence>
<evidence type="ECO:0000313" key="14">
    <source>
        <dbReference type="RefSeq" id="XP_017772590.1"/>
    </source>
</evidence>
<evidence type="ECO:0000256" key="3">
    <source>
        <dbReference type="ARBA" id="ARBA00008312"/>
    </source>
</evidence>
<dbReference type="PIRSF" id="PIRSF000362">
    <property type="entry name" value="FNR"/>
    <property type="match status" value="1"/>
</dbReference>
<gene>
    <name evidence="14" type="primary">LOC108559754</name>
</gene>
<name>A0ABM1MDE0_NICVS</name>
<dbReference type="InterPro" id="IPR055275">
    <property type="entry name" value="Ferredox_Rdtase"/>
</dbReference>
<dbReference type="PANTHER" id="PTHR48467:SF1">
    <property type="entry name" value="GLUTAMATE SYNTHASE 1 [NADH], CHLOROPLASTIC-LIKE"/>
    <property type="match status" value="1"/>
</dbReference>
<evidence type="ECO:0000256" key="9">
    <source>
        <dbReference type="ARBA" id="ARBA00023002"/>
    </source>
</evidence>
<evidence type="ECO:0000256" key="1">
    <source>
        <dbReference type="ARBA" id="ARBA00001974"/>
    </source>
</evidence>
<dbReference type="SUPFAM" id="SSF51971">
    <property type="entry name" value="Nucleotide-binding domain"/>
    <property type="match status" value="1"/>
</dbReference>
<dbReference type="InterPro" id="IPR036188">
    <property type="entry name" value="FAD/NAD-bd_sf"/>
</dbReference>
<protein>
    <recommendedName>
        <fullName evidence="5 11">NADPH:adrenodoxin oxidoreductase, mitochondrial</fullName>
        <ecNumber evidence="4 11">1.18.1.6</ecNumber>
    </recommendedName>
</protein>
<dbReference type="Proteomes" id="UP000695000">
    <property type="component" value="Unplaced"/>
</dbReference>
<sequence>MKKNILNIVKKSFSTNTSIKSKVCVVGAGPAGFYAAQVLSRKLPEAQIDIYERLPVPFGLVRFGVAPDHPEVKNVVHTFTKTAEQQNVRFLGNVDVGKDIDLKDLKEAYHSVLLAYGADESKYLNIPGEKLKNVLSARNLVGWYNGTPWDKDLPVDLSNPNVAIFGQGNVAIDIARILLTPIDILKKTDITEVALNHLASSKVKTVYLVGRRGPLQAAFTIKELREMTKLENCKSVWNENDFVGVEEIIPELQRPRKRLTELMLKSMRENKAGEKAFIPKFFRSPLEFQGAEAVEKVKLGVNKMEGSDFRTQRASLTDEVEYLDCGMAVTSIGYKSVSIDAAIPFDDKKGTVEQKNFKVSDGLYACGWLATGPTGVILTTMNNAFNAAGLMIEEVNDLLTIPKPGFESIGTKLKENNVQVVEWKDWLKIDQYEEENGKSLGKPREKIVDVQKMLEIAH</sequence>
<comment type="similarity">
    <text evidence="3 11">Belongs to the ferredoxin--NADP reductase type 1 family.</text>
</comment>
<keyword evidence="7 11" id="KW-0274">FAD</keyword>
<keyword evidence="13" id="KW-1185">Reference proteome</keyword>
<comment type="pathway">
    <text evidence="2">Steroid metabolism; cholesterol metabolism.</text>
</comment>
<dbReference type="Pfam" id="PF07992">
    <property type="entry name" value="Pyr_redox_2"/>
    <property type="match status" value="1"/>
</dbReference>
<feature type="domain" description="FAD/NAD(P)-binding" evidence="12">
    <location>
        <begin position="22"/>
        <end position="178"/>
    </location>
</feature>
<dbReference type="EC" id="1.18.1.6" evidence="4 11"/>
<keyword evidence="9 11" id="KW-0560">Oxidoreductase</keyword>
<dbReference type="GeneID" id="108559754"/>
<accession>A0ABM1MDE0</accession>
<proteinExistence type="inferred from homology"/>
<dbReference type="PANTHER" id="PTHR48467">
    <property type="entry name" value="GLUTAMATE SYNTHASE 1 [NADH], CHLOROPLASTIC-LIKE"/>
    <property type="match status" value="1"/>
</dbReference>
<evidence type="ECO:0000256" key="10">
    <source>
        <dbReference type="ARBA" id="ARBA00048933"/>
    </source>
</evidence>
<evidence type="ECO:0000256" key="6">
    <source>
        <dbReference type="ARBA" id="ARBA00022630"/>
    </source>
</evidence>
<evidence type="ECO:0000256" key="11">
    <source>
        <dbReference type="PIRNR" id="PIRNR000362"/>
    </source>
</evidence>
<reference evidence="14" key="1">
    <citation type="submission" date="2025-08" db="UniProtKB">
        <authorList>
            <consortium name="RefSeq"/>
        </authorList>
    </citation>
    <scope>IDENTIFICATION</scope>
    <source>
        <tissue evidence="14">Whole Larva</tissue>
    </source>
</reference>
<organism evidence="13 14">
    <name type="scientific">Nicrophorus vespilloides</name>
    <name type="common">Boreal carrion beetle</name>
    <dbReference type="NCBI Taxonomy" id="110193"/>
    <lineage>
        <taxon>Eukaryota</taxon>
        <taxon>Metazoa</taxon>
        <taxon>Ecdysozoa</taxon>
        <taxon>Arthropoda</taxon>
        <taxon>Hexapoda</taxon>
        <taxon>Insecta</taxon>
        <taxon>Pterygota</taxon>
        <taxon>Neoptera</taxon>
        <taxon>Endopterygota</taxon>
        <taxon>Coleoptera</taxon>
        <taxon>Polyphaga</taxon>
        <taxon>Staphyliniformia</taxon>
        <taxon>Silphidae</taxon>
        <taxon>Nicrophorinae</taxon>
        <taxon>Nicrophorus</taxon>
    </lineage>
</organism>
<keyword evidence="8 11" id="KW-0521">NADP</keyword>
<dbReference type="RefSeq" id="XP_017772590.1">
    <property type="nucleotide sequence ID" value="XM_017917101.1"/>
</dbReference>
<comment type="catalytic activity">
    <reaction evidence="10 11">
        <text>2 reduced [adrenodoxin] + NADP(+) + H(+) = 2 oxidized [adrenodoxin] + NADPH</text>
        <dbReference type="Rhea" id="RHEA:42312"/>
        <dbReference type="Rhea" id="RHEA-COMP:9998"/>
        <dbReference type="Rhea" id="RHEA-COMP:9999"/>
        <dbReference type="ChEBI" id="CHEBI:15378"/>
        <dbReference type="ChEBI" id="CHEBI:33737"/>
        <dbReference type="ChEBI" id="CHEBI:33738"/>
        <dbReference type="ChEBI" id="CHEBI:57783"/>
        <dbReference type="ChEBI" id="CHEBI:58349"/>
        <dbReference type="EC" id="1.18.1.6"/>
    </reaction>
</comment>
<comment type="subcellular location">
    <subcellularLocation>
        <location evidence="11">Mitochondrion</location>
    </subcellularLocation>
</comment>
<dbReference type="Gene3D" id="3.50.50.60">
    <property type="entry name" value="FAD/NAD(P)-binding domain"/>
    <property type="match status" value="1"/>
</dbReference>
<dbReference type="InterPro" id="IPR021163">
    <property type="entry name" value="Ferredox_Rdtase_adrenod"/>
</dbReference>
<keyword evidence="6 11" id="KW-0285">Flavoprotein</keyword>
<evidence type="ECO:0000259" key="12">
    <source>
        <dbReference type="Pfam" id="PF07992"/>
    </source>
</evidence>
<dbReference type="PRINTS" id="PR00419">
    <property type="entry name" value="ADXRDTASE"/>
</dbReference>
<evidence type="ECO:0000256" key="7">
    <source>
        <dbReference type="ARBA" id="ARBA00022827"/>
    </source>
</evidence>
<evidence type="ECO:0000256" key="4">
    <source>
        <dbReference type="ARBA" id="ARBA00013219"/>
    </source>
</evidence>
<dbReference type="InterPro" id="IPR023753">
    <property type="entry name" value="FAD/NAD-binding_dom"/>
</dbReference>
<dbReference type="Gene3D" id="3.40.50.720">
    <property type="entry name" value="NAD(P)-binding Rossmann-like Domain"/>
    <property type="match status" value="1"/>
</dbReference>
<comment type="cofactor">
    <cofactor evidence="1 11">
        <name>FAD</name>
        <dbReference type="ChEBI" id="CHEBI:57692"/>
    </cofactor>
</comment>
<evidence type="ECO:0000256" key="2">
    <source>
        <dbReference type="ARBA" id="ARBA00004731"/>
    </source>
</evidence>
<keyword evidence="11" id="KW-0496">Mitochondrion</keyword>
<evidence type="ECO:0000256" key="8">
    <source>
        <dbReference type="ARBA" id="ARBA00022857"/>
    </source>
</evidence>